<feature type="chain" id="PRO_5034101904" evidence="10">
    <location>
        <begin position="27"/>
        <end position="298"/>
    </location>
</feature>
<protein>
    <submittedName>
        <fullName evidence="13">Tumor necrosis factor receptor superfamily member 11A-like isoform X1</fullName>
    </submittedName>
</protein>
<dbReference type="SUPFAM" id="SSF57586">
    <property type="entry name" value="TNF receptor-like"/>
    <property type="match status" value="1"/>
</dbReference>
<keyword evidence="3 9" id="KW-0472">Membrane</keyword>
<accession>A0A8B7Z3W6</accession>
<feature type="disulfide bond" evidence="7">
    <location>
        <begin position="106"/>
        <end position="124"/>
    </location>
</feature>
<comment type="subcellular location">
    <subcellularLocation>
        <location evidence="1">Membrane</location>
    </subcellularLocation>
</comment>
<keyword evidence="12" id="KW-1185">Reference proteome</keyword>
<feature type="disulfide bond" evidence="7">
    <location>
        <begin position="61"/>
        <end position="74"/>
    </location>
</feature>
<evidence type="ECO:0000256" key="1">
    <source>
        <dbReference type="ARBA" id="ARBA00004370"/>
    </source>
</evidence>
<comment type="caution">
    <text evidence="7">Lacks conserved residue(s) required for the propagation of feature annotation.</text>
</comment>
<name>A0A8B7Z3W6_ACAPL</name>
<evidence type="ECO:0000313" key="12">
    <source>
        <dbReference type="Proteomes" id="UP000694845"/>
    </source>
</evidence>
<keyword evidence="10" id="KW-0732">Signal</keyword>
<feature type="region of interest" description="Disordered" evidence="8">
    <location>
        <begin position="183"/>
        <end position="226"/>
    </location>
</feature>
<dbReference type="PROSITE" id="PS50050">
    <property type="entry name" value="TNFR_NGFR_2"/>
    <property type="match status" value="2"/>
</dbReference>
<keyword evidence="6" id="KW-0325">Glycoprotein</keyword>
<evidence type="ECO:0000256" key="8">
    <source>
        <dbReference type="SAM" id="MobiDB-lite"/>
    </source>
</evidence>
<dbReference type="OrthoDB" id="9950067at2759"/>
<feature type="signal peptide" evidence="10">
    <location>
        <begin position="1"/>
        <end position="26"/>
    </location>
</feature>
<evidence type="ECO:0000256" key="4">
    <source>
        <dbReference type="ARBA" id="ARBA00023157"/>
    </source>
</evidence>
<feature type="disulfide bond" evidence="7">
    <location>
        <begin position="85"/>
        <end position="100"/>
    </location>
</feature>
<keyword evidence="4 7" id="KW-1015">Disulfide bond</keyword>
<dbReference type="RefSeq" id="XP_022100328.1">
    <property type="nucleotide sequence ID" value="XM_022244636.1"/>
</dbReference>
<dbReference type="Gene3D" id="2.10.50.10">
    <property type="entry name" value="Tumor Necrosis Factor Receptor, subunit A, domain 2"/>
    <property type="match status" value="2"/>
</dbReference>
<feature type="transmembrane region" description="Helical" evidence="9">
    <location>
        <begin position="235"/>
        <end position="264"/>
    </location>
</feature>
<evidence type="ECO:0000256" key="7">
    <source>
        <dbReference type="PROSITE-ProRule" id="PRU00206"/>
    </source>
</evidence>
<dbReference type="AlphaFoldDB" id="A0A8B7Z3W6"/>
<dbReference type="PANTHER" id="PTHR46330">
    <property type="entry name" value="TUMOR NECROSIS FACTOR RECEPTOR SUPERFAMILY MEMBER 10B"/>
    <property type="match status" value="1"/>
</dbReference>
<feature type="disulfide bond" evidence="7">
    <location>
        <begin position="103"/>
        <end position="116"/>
    </location>
</feature>
<keyword evidence="2" id="KW-0677">Repeat</keyword>
<keyword evidence="5" id="KW-0675">Receptor</keyword>
<dbReference type="Proteomes" id="UP000694845">
    <property type="component" value="Unplaced"/>
</dbReference>
<reference evidence="13" key="1">
    <citation type="submission" date="2025-08" db="UniProtKB">
        <authorList>
            <consortium name="RefSeq"/>
        </authorList>
    </citation>
    <scope>IDENTIFICATION</scope>
</reference>
<feature type="compositionally biased region" description="Polar residues" evidence="8">
    <location>
        <begin position="183"/>
        <end position="205"/>
    </location>
</feature>
<feature type="domain" description="TNFR-Cys" evidence="11">
    <location>
        <begin position="84"/>
        <end position="124"/>
    </location>
</feature>
<dbReference type="PANTHER" id="PTHR46330:SF6">
    <property type="entry name" value="HEMATOPOIETIC DEATH RECEPTOR-RELATED"/>
    <property type="match status" value="1"/>
</dbReference>
<dbReference type="GeneID" id="110984434"/>
<feature type="repeat" description="TNFR-Cys" evidence="7">
    <location>
        <begin position="84"/>
        <end position="124"/>
    </location>
</feature>
<evidence type="ECO:0000256" key="10">
    <source>
        <dbReference type="SAM" id="SignalP"/>
    </source>
</evidence>
<evidence type="ECO:0000259" key="11">
    <source>
        <dbReference type="PROSITE" id="PS50050"/>
    </source>
</evidence>
<keyword evidence="9" id="KW-0812">Transmembrane</keyword>
<dbReference type="GO" id="GO:0016020">
    <property type="term" value="C:membrane"/>
    <property type="evidence" value="ECO:0007669"/>
    <property type="project" value="UniProtKB-SubCell"/>
</dbReference>
<evidence type="ECO:0000256" key="6">
    <source>
        <dbReference type="ARBA" id="ARBA00023180"/>
    </source>
</evidence>
<dbReference type="SMART" id="SM00208">
    <property type="entry name" value="TNFR"/>
    <property type="match status" value="3"/>
</dbReference>
<organism evidence="12 13">
    <name type="scientific">Acanthaster planci</name>
    <name type="common">Crown-of-thorns starfish</name>
    <dbReference type="NCBI Taxonomy" id="133434"/>
    <lineage>
        <taxon>Eukaryota</taxon>
        <taxon>Metazoa</taxon>
        <taxon>Echinodermata</taxon>
        <taxon>Eleutherozoa</taxon>
        <taxon>Asterozoa</taxon>
        <taxon>Asteroidea</taxon>
        <taxon>Valvatacea</taxon>
        <taxon>Valvatida</taxon>
        <taxon>Acanthasteridae</taxon>
        <taxon>Acanthaster</taxon>
    </lineage>
</organism>
<evidence type="ECO:0000313" key="13">
    <source>
        <dbReference type="RefSeq" id="XP_022100328.1"/>
    </source>
</evidence>
<feature type="domain" description="TNFR-Cys" evidence="11">
    <location>
        <begin position="38"/>
        <end position="82"/>
    </location>
</feature>
<dbReference type="InterPro" id="IPR052491">
    <property type="entry name" value="TNFRSF10"/>
</dbReference>
<feature type="disulfide bond" evidence="7">
    <location>
        <begin position="64"/>
        <end position="82"/>
    </location>
</feature>
<evidence type="ECO:0000256" key="2">
    <source>
        <dbReference type="ARBA" id="ARBA00022737"/>
    </source>
</evidence>
<gene>
    <name evidence="13" type="primary">LOC110984434</name>
</gene>
<dbReference type="Pfam" id="PF00020">
    <property type="entry name" value="TNFR_c6"/>
    <property type="match status" value="2"/>
</dbReference>
<evidence type="ECO:0000256" key="3">
    <source>
        <dbReference type="ARBA" id="ARBA00023136"/>
    </source>
</evidence>
<feature type="repeat" description="TNFR-Cys" evidence="7">
    <location>
        <begin position="38"/>
        <end position="82"/>
    </location>
</feature>
<dbReference type="InterPro" id="IPR001368">
    <property type="entry name" value="TNFR/NGFR_Cys_rich_reg"/>
</dbReference>
<keyword evidence="9" id="KW-1133">Transmembrane helix</keyword>
<sequence>MATFKKNGAVCFLMLVVLFSERATFAKHHPTQGSAQLRCRYGMFDDRQRGAEDGKLNCRPCSRCLPGYQASRLCSWSDDTECSPCLPGYYSASTSSVDACLPCRTCGQHQPVLHACNASADTICSRHCSAGYFYSPLDDDCLPCSPCQNHPLYQERMEECIASGMGTDMQCWPLPTLIMGSQESQSDTIGESDNKSPSTTVASQSDYHKRPAASSPRPRKLCKDDSDLDRDTRQVYVVVLLVVLVVGGLCAVLSVTIIICLCRFTKMVSRSPKRTGKSGYENISRKTSELLVRQPTYV</sequence>
<proteinExistence type="predicted"/>
<evidence type="ECO:0000256" key="5">
    <source>
        <dbReference type="ARBA" id="ARBA00023170"/>
    </source>
</evidence>
<evidence type="ECO:0000256" key="9">
    <source>
        <dbReference type="SAM" id="Phobius"/>
    </source>
</evidence>
<dbReference type="KEGG" id="aplc:110984434"/>